<dbReference type="InterPro" id="IPR014729">
    <property type="entry name" value="Rossmann-like_a/b/a_fold"/>
</dbReference>
<reference evidence="14" key="2">
    <citation type="submission" date="2018-05" db="EMBL/GenBank/DDBJ databases">
        <title>OpunRS2 (Oryza punctata Reference Sequence Version 2).</title>
        <authorList>
            <person name="Zhang J."/>
            <person name="Kudrna D."/>
            <person name="Lee S."/>
            <person name="Talag J."/>
            <person name="Welchert J."/>
            <person name="Wing R.A."/>
        </authorList>
    </citation>
    <scope>NUCLEOTIDE SEQUENCE [LARGE SCALE GENOMIC DNA]</scope>
</reference>
<dbReference type="Pfam" id="PF00582">
    <property type="entry name" value="Usp"/>
    <property type="match status" value="1"/>
</dbReference>
<dbReference type="PANTHER" id="PTHR45647">
    <property type="entry name" value="OS02G0152300 PROTEIN"/>
    <property type="match status" value="1"/>
</dbReference>
<dbReference type="Gene3D" id="3.30.200.20">
    <property type="entry name" value="Phosphorylase Kinase, domain 1"/>
    <property type="match status" value="2"/>
</dbReference>
<dbReference type="SMART" id="SM00220">
    <property type="entry name" value="S_TKc"/>
    <property type="match status" value="2"/>
</dbReference>
<dbReference type="GO" id="GO:0004674">
    <property type="term" value="F:protein serine/threonine kinase activity"/>
    <property type="evidence" value="ECO:0007669"/>
    <property type="project" value="UniProtKB-KW"/>
</dbReference>
<dbReference type="InterPro" id="IPR013083">
    <property type="entry name" value="Znf_RING/FYVE/PHD"/>
</dbReference>
<dbReference type="GO" id="GO:0061630">
    <property type="term" value="F:ubiquitin protein ligase activity"/>
    <property type="evidence" value="ECO:0007669"/>
    <property type="project" value="UniProtKB-EC"/>
</dbReference>
<dbReference type="Proteomes" id="UP000026962">
    <property type="component" value="Chromosome 9"/>
</dbReference>
<dbReference type="SUPFAM" id="SSF57850">
    <property type="entry name" value="RING/U-box"/>
    <property type="match status" value="1"/>
</dbReference>
<dbReference type="Pfam" id="PF04564">
    <property type="entry name" value="U-box"/>
    <property type="match status" value="1"/>
</dbReference>
<dbReference type="Gene3D" id="3.40.50.620">
    <property type="entry name" value="HUPs"/>
    <property type="match status" value="1"/>
</dbReference>
<comment type="pathway">
    <text evidence="2">Protein modification; protein ubiquitination.</text>
</comment>
<keyword evidence="4" id="KW-0723">Serine/threonine-protein kinase</keyword>
<dbReference type="EnsemblPlants" id="OPUNC09G18570.1">
    <property type="protein sequence ID" value="OPUNC09G18570.1"/>
    <property type="gene ID" value="OPUNC09G18570"/>
</dbReference>
<dbReference type="PROSITE" id="PS00108">
    <property type="entry name" value="PROTEIN_KINASE_ST"/>
    <property type="match status" value="2"/>
</dbReference>
<evidence type="ECO:0000313" key="15">
    <source>
        <dbReference type="Proteomes" id="UP000026962"/>
    </source>
</evidence>
<organism evidence="14">
    <name type="scientific">Oryza punctata</name>
    <name type="common">Red rice</name>
    <dbReference type="NCBI Taxonomy" id="4537"/>
    <lineage>
        <taxon>Eukaryota</taxon>
        <taxon>Viridiplantae</taxon>
        <taxon>Streptophyta</taxon>
        <taxon>Embryophyta</taxon>
        <taxon>Tracheophyta</taxon>
        <taxon>Spermatophyta</taxon>
        <taxon>Magnoliopsida</taxon>
        <taxon>Liliopsida</taxon>
        <taxon>Poales</taxon>
        <taxon>Poaceae</taxon>
        <taxon>BOP clade</taxon>
        <taxon>Oryzoideae</taxon>
        <taxon>Oryzeae</taxon>
        <taxon>Oryzinae</taxon>
        <taxon>Oryza</taxon>
    </lineage>
</organism>
<dbReference type="CDD" id="cd01989">
    <property type="entry name" value="USP_STK_Ubox_N"/>
    <property type="match status" value="2"/>
</dbReference>
<dbReference type="InterPro" id="IPR051348">
    <property type="entry name" value="U-box_ubiquitin_ligases"/>
</dbReference>
<dbReference type="FunFam" id="3.30.200.20:FF:000039">
    <property type="entry name" value="receptor-like protein kinase FERONIA"/>
    <property type="match status" value="1"/>
</dbReference>
<dbReference type="InterPro" id="IPR000719">
    <property type="entry name" value="Prot_kinase_dom"/>
</dbReference>
<evidence type="ECO:0000256" key="4">
    <source>
        <dbReference type="ARBA" id="ARBA00022527"/>
    </source>
</evidence>
<dbReference type="OMA" id="RGQEKMD"/>
<dbReference type="InterPro" id="IPR008271">
    <property type="entry name" value="Ser/Thr_kinase_AS"/>
</dbReference>
<evidence type="ECO:0000256" key="11">
    <source>
        <dbReference type="SAM" id="MobiDB-lite"/>
    </source>
</evidence>
<feature type="compositionally biased region" description="Basic and acidic residues" evidence="11">
    <location>
        <begin position="238"/>
        <end position="251"/>
    </location>
</feature>
<accession>A0A0E0M4R7</accession>
<dbReference type="PANTHER" id="PTHR45647:SF131">
    <property type="entry name" value="RING-TYPE E3 UBIQUITIN TRANSFERASE"/>
    <property type="match status" value="1"/>
</dbReference>
<evidence type="ECO:0000256" key="7">
    <source>
        <dbReference type="ARBA" id="ARBA00022777"/>
    </source>
</evidence>
<evidence type="ECO:0000256" key="8">
    <source>
        <dbReference type="ARBA" id="ARBA00022786"/>
    </source>
</evidence>
<protein>
    <recommendedName>
        <fullName evidence="3">RING-type E3 ubiquitin transferase</fullName>
        <ecNumber evidence="3">2.3.2.27</ecNumber>
    </recommendedName>
</protein>
<evidence type="ECO:0000256" key="5">
    <source>
        <dbReference type="ARBA" id="ARBA00022679"/>
    </source>
</evidence>
<evidence type="ECO:0000313" key="14">
    <source>
        <dbReference type="EnsemblPlants" id="OPUNC09G18570.1"/>
    </source>
</evidence>
<evidence type="ECO:0000256" key="10">
    <source>
        <dbReference type="SAM" id="Coils"/>
    </source>
</evidence>
<name>A0A0E0M4R7_ORYPU</name>
<dbReference type="EC" id="2.3.2.27" evidence="3"/>
<dbReference type="eggNOG" id="ENOG502QQ1P">
    <property type="taxonomic scope" value="Eukaryota"/>
</dbReference>
<dbReference type="STRING" id="4537.A0A0E0M4R7"/>
<dbReference type="HOGENOM" id="CLU_005354_0_0_1"/>
<feature type="coiled-coil region" evidence="10">
    <location>
        <begin position="264"/>
        <end position="375"/>
    </location>
</feature>
<keyword evidence="7" id="KW-0418">Kinase</keyword>
<dbReference type="SMART" id="SM00504">
    <property type="entry name" value="Ubox"/>
    <property type="match status" value="1"/>
</dbReference>
<evidence type="ECO:0000256" key="9">
    <source>
        <dbReference type="ARBA" id="ARBA00022840"/>
    </source>
</evidence>
<reference evidence="14" key="1">
    <citation type="submission" date="2015-04" db="UniProtKB">
        <authorList>
            <consortium name="EnsemblPlants"/>
        </authorList>
    </citation>
    <scope>IDENTIFICATION</scope>
</reference>
<dbReference type="InterPro" id="IPR006016">
    <property type="entry name" value="UspA"/>
</dbReference>
<dbReference type="InterPro" id="IPR011009">
    <property type="entry name" value="Kinase-like_dom_sf"/>
</dbReference>
<proteinExistence type="predicted"/>
<sequence length="1371" mass="154137">MATAGSSSPYSGDSPEPSFSGDKVYVAVGEESSRGTLLWALHKFPQVTAFVLLHVYSPPNFLPILGTKIPAVQLREQELIAHKKMNLQRISVNLDQYQLICAQQKVQAEKLVVESDDVAHGLVDLISEHNVSMLVMGAADDKHYTKKMKVLKSRKAQVVEQHADPFCKIWFICKGTLVYCRRAAPFGHDVMQDCSLSATSAQCSVERSSSLSEIWCVSNTWLHKLNLEPHIETTSSDRYSDKEKEDTKERDESDNELQHIPMLLERVRQEAYEEKCRREKAEQDLFEALQKAQVSENLYFGELKQRNEIEVKLATTMEEVDRLARTADELAAKLQEQREKILVLEKRSTHSDRIIKDLMLQRDKAVREAEAIRIKNGESTAIADRTIPITELSISEIKEATNNFDHSSKVGESVYGSVYKGLLRQTNVAVKKLNPENTQSLSQFNHEVEILSRVRHPNLVTLIGACKDARALVYEYMPNGSLDDRLACKDNSKPLSWQLRTRIASNICSALIFLHSNKPHSIVHSDLKASNILLDGNNVAKLSGFGVCRMLTDEFKATTTLYRHTHPKGSFVYIDPEYAISGDLTPLSDVYSFGIILLRLLTGRSGFGLLKDVQGAVAKGCLQAILDSSAGDWPLMHAEQLSRVGLRCCEIRRKNRPDLQTEVWTVLEPMLRSASSMLCSLSFKSVSEDFGNVPSYFICPIQQDVMRDPLIAVDGFTYEAEAIREWFDSGHYTSPMTNLDLPHRDLLPNHALRSAIQEWLQRGQEKMDEEEIHIAVGKNFRKEKANILWAATRFPRATIVLVHVHWPSKWMPFMGGKVLYKFADEKEKEMHRAKETDAMVKMLSQYKNLCGTRKVRAHYLSHDDVLAGVVNLIKKLKIKRIVVGSRSMSKEAMLRKCCQHTGSIGYGGSAESLASVHELSDNSNGYSTPPSDFADEIIYDDGVIQMDGADELATCDVQESETEDEESIETGELNYYEEEVEHSSEETAHKTDETQSFRSITERAEELMEEIDRLQRKLKELQEEEDDSDEKSILSPRQKAAAASLKKEKRLSSTGRYPELQLPQHISRFSMSMISKATDNFYSRNLIGEGGYGPVYKGKLGGVTVAIKLLRPHGRQGFPEYKQEVLVLSRMEHPHIVKLIGVCPESCGLVYEHLPNGTLLDTLSNSNSKALSLSWKDRVRILAEQRSALAYLHSCRPHAIIHADLKLTNILLDAANSSRLGDFGTARTVHVKPLQDEEDTICRRTNPMGTTGYMDPVFFITGELTAESDVYAFGVVVLQVLTGLLDLNIADQVREAVKMDAVHSVLDASAGSWPEVQAAKLLRLALRCCSLERKRRPTITCDAEWRSLHILLAMAKSPAKSRKWTSSIHGS</sequence>
<feature type="domain" description="Protein kinase" evidence="12">
    <location>
        <begin position="1081"/>
        <end position="1352"/>
    </location>
</feature>
<evidence type="ECO:0000259" key="13">
    <source>
        <dbReference type="PROSITE" id="PS51698"/>
    </source>
</evidence>
<dbReference type="SUPFAM" id="SSF56112">
    <property type="entry name" value="Protein kinase-like (PK-like)"/>
    <property type="match status" value="2"/>
</dbReference>
<keyword evidence="9" id="KW-0067">ATP-binding</keyword>
<dbReference type="Gene3D" id="3.30.40.10">
    <property type="entry name" value="Zinc/RING finger domain, C3HC4 (zinc finger)"/>
    <property type="match status" value="1"/>
</dbReference>
<dbReference type="SUPFAM" id="SSF52402">
    <property type="entry name" value="Adenine nucleotide alpha hydrolases-like"/>
    <property type="match status" value="1"/>
</dbReference>
<evidence type="ECO:0000256" key="2">
    <source>
        <dbReference type="ARBA" id="ARBA00004906"/>
    </source>
</evidence>
<feature type="domain" description="Protein kinase" evidence="12">
    <location>
        <begin position="404"/>
        <end position="671"/>
    </location>
</feature>
<dbReference type="GO" id="GO:0005524">
    <property type="term" value="F:ATP binding"/>
    <property type="evidence" value="ECO:0007669"/>
    <property type="project" value="UniProtKB-KW"/>
</dbReference>
<dbReference type="InterPro" id="IPR003613">
    <property type="entry name" value="Ubox_domain"/>
</dbReference>
<dbReference type="PROSITE" id="PS51698">
    <property type="entry name" value="U_BOX"/>
    <property type="match status" value="1"/>
</dbReference>
<comment type="catalytic activity">
    <reaction evidence="1">
        <text>S-ubiquitinyl-[E2 ubiquitin-conjugating enzyme]-L-cysteine + [acceptor protein]-L-lysine = [E2 ubiquitin-conjugating enzyme]-L-cysteine + N(6)-ubiquitinyl-[acceptor protein]-L-lysine.</text>
        <dbReference type="EC" id="2.3.2.27"/>
    </reaction>
</comment>
<keyword evidence="5" id="KW-0808">Transferase</keyword>
<dbReference type="UniPathway" id="UPA00143"/>
<evidence type="ECO:0000256" key="3">
    <source>
        <dbReference type="ARBA" id="ARBA00012483"/>
    </source>
</evidence>
<evidence type="ECO:0000256" key="1">
    <source>
        <dbReference type="ARBA" id="ARBA00000900"/>
    </source>
</evidence>
<dbReference type="Pfam" id="PF07714">
    <property type="entry name" value="PK_Tyr_Ser-Thr"/>
    <property type="match status" value="1"/>
</dbReference>
<keyword evidence="6" id="KW-0547">Nucleotide-binding</keyword>
<evidence type="ECO:0000256" key="6">
    <source>
        <dbReference type="ARBA" id="ARBA00022741"/>
    </source>
</evidence>
<keyword evidence="15" id="KW-1185">Reference proteome</keyword>
<dbReference type="Gene3D" id="1.10.510.10">
    <property type="entry name" value="Transferase(Phosphotransferase) domain 1"/>
    <property type="match status" value="2"/>
</dbReference>
<feature type="domain" description="U-box" evidence="13">
    <location>
        <begin position="692"/>
        <end position="766"/>
    </location>
</feature>
<keyword evidence="10" id="KW-0175">Coiled coil</keyword>
<feature type="coiled-coil region" evidence="10">
    <location>
        <begin position="997"/>
        <end position="1031"/>
    </location>
</feature>
<dbReference type="CDD" id="cd16655">
    <property type="entry name" value="RING-Ubox_WDSUB1-like"/>
    <property type="match status" value="1"/>
</dbReference>
<dbReference type="Gramene" id="OPUNC09G18570.1">
    <property type="protein sequence ID" value="OPUNC09G18570.1"/>
    <property type="gene ID" value="OPUNC09G18570"/>
</dbReference>
<dbReference type="Pfam" id="PF00069">
    <property type="entry name" value="Pkinase"/>
    <property type="match status" value="1"/>
</dbReference>
<feature type="region of interest" description="Disordered" evidence="11">
    <location>
        <begin position="233"/>
        <end position="256"/>
    </location>
</feature>
<dbReference type="PROSITE" id="PS50011">
    <property type="entry name" value="PROTEIN_KINASE_DOM"/>
    <property type="match status" value="2"/>
</dbReference>
<dbReference type="InterPro" id="IPR001245">
    <property type="entry name" value="Ser-Thr/Tyr_kinase_cat_dom"/>
</dbReference>
<dbReference type="GO" id="GO:0016567">
    <property type="term" value="P:protein ubiquitination"/>
    <property type="evidence" value="ECO:0007669"/>
    <property type="project" value="UniProtKB-UniPathway"/>
</dbReference>
<keyword evidence="8" id="KW-0833">Ubl conjugation pathway</keyword>
<evidence type="ECO:0000259" key="12">
    <source>
        <dbReference type="PROSITE" id="PS50011"/>
    </source>
</evidence>